<organism evidence="1 2">
    <name type="scientific">Cricetulus griseus</name>
    <name type="common">Chinese hamster</name>
    <name type="synonym">Cricetulus barabensis griseus</name>
    <dbReference type="NCBI Taxonomy" id="10029"/>
    <lineage>
        <taxon>Eukaryota</taxon>
        <taxon>Metazoa</taxon>
        <taxon>Chordata</taxon>
        <taxon>Craniata</taxon>
        <taxon>Vertebrata</taxon>
        <taxon>Euteleostomi</taxon>
        <taxon>Mammalia</taxon>
        <taxon>Eutheria</taxon>
        <taxon>Euarchontoglires</taxon>
        <taxon>Glires</taxon>
        <taxon>Rodentia</taxon>
        <taxon>Myomorpha</taxon>
        <taxon>Muroidea</taxon>
        <taxon>Cricetidae</taxon>
        <taxon>Cricetinae</taxon>
        <taxon>Cricetulus</taxon>
    </lineage>
</organism>
<proteinExistence type="predicted"/>
<dbReference type="InParanoid" id="G3H4N5"/>
<dbReference type="Proteomes" id="UP000001075">
    <property type="component" value="Unassembled WGS sequence"/>
</dbReference>
<evidence type="ECO:0000313" key="2">
    <source>
        <dbReference type="Proteomes" id="UP000001075"/>
    </source>
</evidence>
<dbReference type="EMBL" id="JH000143">
    <property type="protein sequence ID" value="EGW03079.1"/>
    <property type="molecule type" value="Genomic_DNA"/>
</dbReference>
<reference evidence="2" key="1">
    <citation type="journal article" date="2011" name="Nat. Biotechnol.">
        <title>The genomic sequence of the Chinese hamster ovary (CHO)-K1 cell line.</title>
        <authorList>
            <person name="Xu X."/>
            <person name="Nagarajan H."/>
            <person name="Lewis N.E."/>
            <person name="Pan S."/>
            <person name="Cai Z."/>
            <person name="Liu X."/>
            <person name="Chen W."/>
            <person name="Xie M."/>
            <person name="Wang W."/>
            <person name="Hammond S."/>
            <person name="Andersen M.R."/>
            <person name="Neff N."/>
            <person name="Passarelli B."/>
            <person name="Koh W."/>
            <person name="Fan H.C."/>
            <person name="Wang J."/>
            <person name="Gui Y."/>
            <person name="Lee K.H."/>
            <person name="Betenbaugh M.J."/>
            <person name="Quake S.R."/>
            <person name="Famili I."/>
            <person name="Palsson B.O."/>
            <person name="Wang J."/>
        </authorList>
    </citation>
    <scope>NUCLEOTIDE SEQUENCE [LARGE SCALE GENOMIC DNA]</scope>
    <source>
        <strain evidence="2">CHO K1 cell line</strain>
    </source>
</reference>
<sequence>MAVLLIHITVHVVLDGEEKEQLVASLRQVFKFRYPDVHVQKLVCSLGIVMCCEEWKLTKVMVTAL</sequence>
<gene>
    <name evidence="1" type="ORF">I79_005240</name>
</gene>
<evidence type="ECO:0000313" key="1">
    <source>
        <dbReference type="EMBL" id="EGW03079.1"/>
    </source>
</evidence>
<name>G3H4N5_CRIGR</name>
<accession>G3H4N5</accession>
<dbReference type="AlphaFoldDB" id="G3H4N5"/>
<protein>
    <submittedName>
        <fullName evidence="1">Uncharacterized protein</fullName>
    </submittedName>
</protein>